<feature type="coiled-coil region" evidence="1">
    <location>
        <begin position="99"/>
        <end position="126"/>
    </location>
</feature>
<dbReference type="SMART" id="SM00880">
    <property type="entry name" value="CHAD"/>
    <property type="match status" value="1"/>
</dbReference>
<sequence>MKHVTLTPTDLGLPAEPAAARRKDPPAVHVRVRLDSQLRALLAHEAGTKSGVDPEDLHQMRVTIRRLRAAVNADGAGLGEVAPPLQLELKWLGNALGPVRDLDVQLDRLRAEAAGFEDNERAAVERLLTGLIDERRAARRRMLAAMRTKRYSELLTSLAAATASKPTSESPPVANGKTPAVISVIYKPYRKLFKAVEALGEDPPDEQLHALRIKGKRLRYAAELVGAAGKEPVKQLIKATKAFQEVLGEHQDAAVAEETIRRLLEGHEDAEVIFVAGRLVEREHARRLAYRAQWREKWDAVAALAPEFNHKTAA</sequence>
<dbReference type="EMBL" id="QHKI01000007">
    <property type="protein sequence ID" value="RSM86977.1"/>
    <property type="molecule type" value="Genomic_DNA"/>
</dbReference>
<dbReference type="Proteomes" id="UP000287547">
    <property type="component" value="Unassembled WGS sequence"/>
</dbReference>
<reference evidence="4 5" key="1">
    <citation type="submission" date="2018-05" db="EMBL/GenBank/DDBJ databases">
        <title>Evolution of GPA BGCs.</title>
        <authorList>
            <person name="Waglechner N."/>
            <person name="Wright G.D."/>
        </authorList>
    </citation>
    <scope>NUCLEOTIDE SEQUENCE [LARGE SCALE GENOMIC DNA]</scope>
    <source>
        <strain evidence="4 5">A82846</strain>
    </source>
</reference>
<dbReference type="InterPro" id="IPR007899">
    <property type="entry name" value="CHAD_dom"/>
</dbReference>
<dbReference type="PANTHER" id="PTHR39339:SF1">
    <property type="entry name" value="CHAD DOMAIN-CONTAINING PROTEIN"/>
    <property type="match status" value="1"/>
</dbReference>
<evidence type="ECO:0000256" key="1">
    <source>
        <dbReference type="SAM" id="Coils"/>
    </source>
</evidence>
<evidence type="ECO:0000313" key="4">
    <source>
        <dbReference type="EMBL" id="RSM86977.1"/>
    </source>
</evidence>
<evidence type="ECO:0000313" key="5">
    <source>
        <dbReference type="Proteomes" id="UP000287547"/>
    </source>
</evidence>
<feature type="domain" description="CHAD" evidence="3">
    <location>
        <begin position="23"/>
        <end position="303"/>
    </location>
</feature>
<comment type="caution">
    <text evidence="4">The sequence shown here is derived from an EMBL/GenBank/DDBJ whole genome shotgun (WGS) entry which is preliminary data.</text>
</comment>
<dbReference type="OrthoDB" id="9777271at2"/>
<protein>
    <submittedName>
        <fullName evidence="4">CHAD domain-containing protein</fullName>
    </submittedName>
</protein>
<evidence type="ECO:0000259" key="3">
    <source>
        <dbReference type="PROSITE" id="PS51708"/>
    </source>
</evidence>
<proteinExistence type="predicted"/>
<organism evidence="4 5">
    <name type="scientific">Kibdelosporangium aridum</name>
    <dbReference type="NCBI Taxonomy" id="2030"/>
    <lineage>
        <taxon>Bacteria</taxon>
        <taxon>Bacillati</taxon>
        <taxon>Actinomycetota</taxon>
        <taxon>Actinomycetes</taxon>
        <taxon>Pseudonocardiales</taxon>
        <taxon>Pseudonocardiaceae</taxon>
        <taxon>Kibdelosporangium</taxon>
    </lineage>
</organism>
<dbReference type="Pfam" id="PF05235">
    <property type="entry name" value="CHAD"/>
    <property type="match status" value="1"/>
</dbReference>
<dbReference type="PROSITE" id="PS51708">
    <property type="entry name" value="CHAD"/>
    <property type="match status" value="1"/>
</dbReference>
<dbReference type="PANTHER" id="PTHR39339">
    <property type="entry name" value="SLR1444 PROTEIN"/>
    <property type="match status" value="1"/>
</dbReference>
<dbReference type="Gene3D" id="1.40.20.10">
    <property type="entry name" value="CHAD domain"/>
    <property type="match status" value="1"/>
</dbReference>
<keyword evidence="1" id="KW-0175">Coiled coil</keyword>
<gene>
    <name evidence="4" type="ORF">DMH04_12065</name>
</gene>
<accession>A0A428ZFX2</accession>
<dbReference type="InterPro" id="IPR038186">
    <property type="entry name" value="CHAD_dom_sf"/>
</dbReference>
<feature type="region of interest" description="Disordered" evidence="2">
    <location>
        <begin position="1"/>
        <end position="26"/>
    </location>
</feature>
<name>A0A428ZFX2_KIBAR</name>
<dbReference type="AlphaFoldDB" id="A0A428ZFX2"/>
<evidence type="ECO:0000256" key="2">
    <source>
        <dbReference type="SAM" id="MobiDB-lite"/>
    </source>
</evidence>